<dbReference type="PANTHER" id="PTHR38167">
    <property type="entry name" value="C2H2-TYPE DOMAIN-CONTAINING PROTEIN"/>
    <property type="match status" value="1"/>
</dbReference>
<organism evidence="2 3">
    <name type="scientific">Trichoderma cornu-damae</name>
    <dbReference type="NCBI Taxonomy" id="654480"/>
    <lineage>
        <taxon>Eukaryota</taxon>
        <taxon>Fungi</taxon>
        <taxon>Dikarya</taxon>
        <taxon>Ascomycota</taxon>
        <taxon>Pezizomycotina</taxon>
        <taxon>Sordariomycetes</taxon>
        <taxon>Hypocreomycetidae</taxon>
        <taxon>Hypocreales</taxon>
        <taxon>Hypocreaceae</taxon>
        <taxon>Trichoderma</taxon>
    </lineage>
</organism>
<protein>
    <submittedName>
        <fullName evidence="2">Cytochrome p450</fullName>
    </submittedName>
</protein>
<dbReference type="EMBL" id="JAIWOZ010000007">
    <property type="protein sequence ID" value="KAH6603185.1"/>
    <property type="molecule type" value="Genomic_DNA"/>
</dbReference>
<feature type="compositionally biased region" description="Basic and acidic residues" evidence="1">
    <location>
        <begin position="123"/>
        <end position="132"/>
    </location>
</feature>
<feature type="compositionally biased region" description="Acidic residues" evidence="1">
    <location>
        <begin position="142"/>
        <end position="176"/>
    </location>
</feature>
<dbReference type="AlphaFoldDB" id="A0A9P8QDL7"/>
<dbReference type="PANTHER" id="PTHR38167:SF1">
    <property type="entry name" value="C2H2-TYPE DOMAIN-CONTAINING PROTEIN"/>
    <property type="match status" value="1"/>
</dbReference>
<proteinExistence type="predicted"/>
<evidence type="ECO:0000256" key="1">
    <source>
        <dbReference type="SAM" id="MobiDB-lite"/>
    </source>
</evidence>
<name>A0A9P8QDL7_9HYPO</name>
<evidence type="ECO:0000313" key="3">
    <source>
        <dbReference type="Proteomes" id="UP000827724"/>
    </source>
</evidence>
<dbReference type="Proteomes" id="UP000827724">
    <property type="component" value="Unassembled WGS sequence"/>
</dbReference>
<keyword evidence="3" id="KW-1185">Reference proteome</keyword>
<gene>
    <name evidence="2" type="ORF">Trco_007960</name>
</gene>
<evidence type="ECO:0000313" key="2">
    <source>
        <dbReference type="EMBL" id="KAH6603185.1"/>
    </source>
</evidence>
<accession>A0A9P8QDL7</accession>
<reference evidence="2" key="1">
    <citation type="submission" date="2021-08" db="EMBL/GenBank/DDBJ databases">
        <title>Chromosome-Level Trichoderma cornu-damae using Hi-C Data.</title>
        <authorList>
            <person name="Kim C.S."/>
        </authorList>
    </citation>
    <scope>NUCLEOTIDE SEQUENCE</scope>
    <source>
        <strain evidence="2">KA19-0412C</strain>
    </source>
</reference>
<feature type="region of interest" description="Disordered" evidence="1">
    <location>
        <begin position="123"/>
        <end position="189"/>
    </location>
</feature>
<dbReference type="OrthoDB" id="5422613at2759"/>
<comment type="caution">
    <text evidence="2">The sequence shown here is derived from an EMBL/GenBank/DDBJ whole genome shotgun (WGS) entry which is preliminary data.</text>
</comment>
<sequence>MAGETELIDSLTAEQAHAILKYLCDDASIASKVSAYATELKAEPRLTAICVQCDLPFDPSRNTYKKCRYHSGDMEVDWDGDCWADHDEDCHGAIDTEEMREEHPSGFFWNCCDRSGEQEGCRLGRHEADPSKSKRGMGYGSETDEGDQRVEEEDDDDDDDEGDGGDEDGEDDEDGGTDSRPVKKQKLSV</sequence>